<name>A0A345Z4R8_9MOLU</name>
<feature type="transmembrane region" description="Helical" evidence="1">
    <location>
        <begin position="268"/>
        <end position="292"/>
    </location>
</feature>
<feature type="transmembrane region" description="Helical" evidence="1">
    <location>
        <begin position="185"/>
        <end position="208"/>
    </location>
</feature>
<dbReference type="Proteomes" id="UP000254792">
    <property type="component" value="Chromosome"/>
</dbReference>
<gene>
    <name evidence="2" type="ORF">SALLE_v1c09270</name>
</gene>
<keyword evidence="1" id="KW-1133">Transmembrane helix</keyword>
<feature type="transmembrane region" description="Helical" evidence="1">
    <location>
        <begin position="7"/>
        <end position="28"/>
    </location>
</feature>
<accession>A0A345Z4R8</accession>
<evidence type="ECO:0000313" key="2">
    <source>
        <dbReference type="EMBL" id="AXK51597.1"/>
    </source>
</evidence>
<feature type="transmembrane region" description="Helical" evidence="1">
    <location>
        <begin position="116"/>
        <end position="136"/>
    </location>
</feature>
<sequence length="484" mass="56245">MNKKQKLIAIVIAYILLALLVFFSDFYFCLIIDKEINIKYLPGIEKDFFNGFVVNGVDISDKTILNSKYLLFPFGGKIFYNGRFFISFLTNMLFFIAFLPPLILQIKEGIIGRKTFITSGILSIIIIIILIIGFSMPLNKNTFTKVFDEQIYNYFGRDFFNTTNSQKELEIFRKSVIESFEYNKFFILNIVAITTCILTIFTILFCLIQDFFEIKNKKSDSIKDESFTKNFLKEQLINSELEHGKTEIDFKVTQLCSNKPGFEIAKKYYLISFISTLIVSSLSMIFWFVLIFNSVSFREIPFVEIDYFNGFIDQNGDVIKNTYFYPNLLVNSYSIGRLIDPSWLFFITFLLLWGFSFLNLFSLKAYQKGNVSEKRFIINNVFLLILIINTTVQLIFFLNPESYRVAFESSLYFIFEKNYLIKTVGKEALELQIDNAAKGLQSLYAAAFNPVVIFLLVAFSAAILLITLSMIHYLIFRNKNLKII</sequence>
<proteinExistence type="predicted"/>
<keyword evidence="1" id="KW-0812">Transmembrane</keyword>
<dbReference type="KEGG" id="salx:SALLE_v1c09270"/>
<dbReference type="AlphaFoldDB" id="A0A345Z4R8"/>
<evidence type="ECO:0000256" key="1">
    <source>
        <dbReference type="SAM" id="Phobius"/>
    </source>
</evidence>
<feature type="transmembrane region" description="Helical" evidence="1">
    <location>
        <begin position="343"/>
        <end position="364"/>
    </location>
</feature>
<organism evidence="2 3">
    <name type="scientific">Spiroplasma alleghenense</name>
    <dbReference type="NCBI Taxonomy" id="216931"/>
    <lineage>
        <taxon>Bacteria</taxon>
        <taxon>Bacillati</taxon>
        <taxon>Mycoplasmatota</taxon>
        <taxon>Mollicutes</taxon>
        <taxon>Entomoplasmatales</taxon>
        <taxon>Spiroplasmataceae</taxon>
        <taxon>Spiroplasma</taxon>
    </lineage>
</organism>
<keyword evidence="1" id="KW-0472">Membrane</keyword>
<feature type="transmembrane region" description="Helical" evidence="1">
    <location>
        <begin position="376"/>
        <end position="398"/>
    </location>
</feature>
<feature type="transmembrane region" description="Helical" evidence="1">
    <location>
        <begin position="84"/>
        <end position="104"/>
    </location>
</feature>
<feature type="transmembrane region" description="Helical" evidence="1">
    <location>
        <begin position="451"/>
        <end position="476"/>
    </location>
</feature>
<keyword evidence="3" id="KW-1185">Reference proteome</keyword>
<evidence type="ECO:0000313" key="3">
    <source>
        <dbReference type="Proteomes" id="UP000254792"/>
    </source>
</evidence>
<reference evidence="2 3" key="1">
    <citation type="submission" date="2018-07" db="EMBL/GenBank/DDBJ databases">
        <title>Complete genome sequence of Spiroplasma alleghenense PLHS-1 (ATCC 51752).</title>
        <authorList>
            <person name="Chou L."/>
            <person name="Lee T.-Y."/>
            <person name="Tsai Y.-M."/>
            <person name="Kuo C.-H."/>
        </authorList>
    </citation>
    <scope>NUCLEOTIDE SEQUENCE [LARGE SCALE GENOMIC DNA]</scope>
    <source>
        <strain evidence="2 3">PLHS-1</strain>
    </source>
</reference>
<dbReference type="RefSeq" id="WP_115558491.1">
    <property type="nucleotide sequence ID" value="NZ_CP031376.1"/>
</dbReference>
<protein>
    <submittedName>
        <fullName evidence="2">Uncharacterized protein</fullName>
    </submittedName>
</protein>
<dbReference type="EMBL" id="CP031376">
    <property type="protein sequence ID" value="AXK51597.1"/>
    <property type="molecule type" value="Genomic_DNA"/>
</dbReference>